<reference evidence="2" key="1">
    <citation type="journal article" date="2022" name="Mol. Ecol. Resour.">
        <title>The genomes of chicory, endive, great burdock and yacon provide insights into Asteraceae palaeo-polyploidization history and plant inulin production.</title>
        <authorList>
            <person name="Fan W."/>
            <person name="Wang S."/>
            <person name="Wang H."/>
            <person name="Wang A."/>
            <person name="Jiang F."/>
            <person name="Liu H."/>
            <person name="Zhao H."/>
            <person name="Xu D."/>
            <person name="Zhang Y."/>
        </authorList>
    </citation>
    <scope>NUCLEOTIDE SEQUENCE [LARGE SCALE GENOMIC DNA]</scope>
    <source>
        <strain evidence="2">cv. Punajuju</strain>
    </source>
</reference>
<dbReference type="EMBL" id="CM042010">
    <property type="protein sequence ID" value="KAI3780592.1"/>
    <property type="molecule type" value="Genomic_DNA"/>
</dbReference>
<name>A0ACB9GAU9_CICIN</name>
<reference evidence="1 2" key="2">
    <citation type="journal article" date="2022" name="Mol. Ecol. Resour.">
        <title>The genomes of chicory, endive, great burdock and yacon provide insights into Asteraceae paleo-polyploidization history and plant inulin production.</title>
        <authorList>
            <person name="Fan W."/>
            <person name="Wang S."/>
            <person name="Wang H."/>
            <person name="Wang A."/>
            <person name="Jiang F."/>
            <person name="Liu H."/>
            <person name="Zhao H."/>
            <person name="Xu D."/>
            <person name="Zhang Y."/>
        </authorList>
    </citation>
    <scope>NUCLEOTIDE SEQUENCE [LARGE SCALE GENOMIC DNA]</scope>
    <source>
        <strain evidence="2">cv. Punajuju</strain>
        <tissue evidence="1">Leaves</tissue>
    </source>
</reference>
<proteinExistence type="predicted"/>
<keyword evidence="2" id="KW-1185">Reference proteome</keyword>
<sequence>MGRIRERKTVFGVHSPSTFNGKKFQFSYSYTQEQILLLLIVLIIINTLHIYFWFYSFIIITIRQSSNLTAHLFHDDNIMLATRSYVERERDRSERKFLLISSYLLSLLFLQRYPNFRCLFSLYKP</sequence>
<dbReference type="Proteomes" id="UP001055811">
    <property type="component" value="Linkage Group LG02"/>
</dbReference>
<comment type="caution">
    <text evidence="1">The sequence shown here is derived from an EMBL/GenBank/DDBJ whole genome shotgun (WGS) entry which is preliminary data.</text>
</comment>
<protein>
    <submittedName>
        <fullName evidence="1">Uncharacterized protein</fullName>
    </submittedName>
</protein>
<evidence type="ECO:0000313" key="1">
    <source>
        <dbReference type="EMBL" id="KAI3780592.1"/>
    </source>
</evidence>
<accession>A0ACB9GAU9</accession>
<evidence type="ECO:0000313" key="2">
    <source>
        <dbReference type="Proteomes" id="UP001055811"/>
    </source>
</evidence>
<organism evidence="1 2">
    <name type="scientific">Cichorium intybus</name>
    <name type="common">Chicory</name>
    <dbReference type="NCBI Taxonomy" id="13427"/>
    <lineage>
        <taxon>Eukaryota</taxon>
        <taxon>Viridiplantae</taxon>
        <taxon>Streptophyta</taxon>
        <taxon>Embryophyta</taxon>
        <taxon>Tracheophyta</taxon>
        <taxon>Spermatophyta</taxon>
        <taxon>Magnoliopsida</taxon>
        <taxon>eudicotyledons</taxon>
        <taxon>Gunneridae</taxon>
        <taxon>Pentapetalae</taxon>
        <taxon>asterids</taxon>
        <taxon>campanulids</taxon>
        <taxon>Asterales</taxon>
        <taxon>Asteraceae</taxon>
        <taxon>Cichorioideae</taxon>
        <taxon>Cichorieae</taxon>
        <taxon>Cichoriinae</taxon>
        <taxon>Cichorium</taxon>
    </lineage>
</organism>
<gene>
    <name evidence="1" type="ORF">L2E82_10576</name>
</gene>